<keyword evidence="1" id="KW-0812">Transmembrane</keyword>
<feature type="transmembrane region" description="Helical" evidence="1">
    <location>
        <begin position="12"/>
        <end position="31"/>
    </location>
</feature>
<keyword evidence="3" id="KW-1185">Reference proteome</keyword>
<evidence type="ECO:0000313" key="2">
    <source>
        <dbReference type="EMBL" id="NSX55882.1"/>
    </source>
</evidence>
<organism evidence="2 3">
    <name type="scientific">Parasulfitobacter algicola</name>
    <dbReference type="NCBI Taxonomy" id="2614809"/>
    <lineage>
        <taxon>Bacteria</taxon>
        <taxon>Pseudomonadati</taxon>
        <taxon>Pseudomonadota</taxon>
        <taxon>Alphaproteobacteria</taxon>
        <taxon>Rhodobacterales</taxon>
        <taxon>Roseobacteraceae</taxon>
        <taxon>Parasulfitobacter</taxon>
    </lineage>
</organism>
<proteinExistence type="predicted"/>
<dbReference type="InterPro" id="IPR046595">
    <property type="entry name" value="DUF6653"/>
</dbReference>
<feature type="transmembrane region" description="Helical" evidence="1">
    <location>
        <begin position="104"/>
        <end position="128"/>
    </location>
</feature>
<evidence type="ECO:0000256" key="1">
    <source>
        <dbReference type="SAM" id="Phobius"/>
    </source>
</evidence>
<dbReference type="Proteomes" id="UP000777935">
    <property type="component" value="Unassembled WGS sequence"/>
</dbReference>
<keyword evidence="1" id="KW-0472">Membrane</keyword>
<accession>A0ABX2IXS3</accession>
<keyword evidence="1" id="KW-1133">Transmembrane helix</keyword>
<reference evidence="2 3" key="1">
    <citation type="submission" date="2020-06" db="EMBL/GenBank/DDBJ databases">
        <title>Sulfitobacter algicola sp. nov., isolated from green algae.</title>
        <authorList>
            <person name="Wang C."/>
        </authorList>
    </citation>
    <scope>NUCLEOTIDE SEQUENCE [LARGE SCALE GENOMIC DNA]</scope>
    <source>
        <strain evidence="2 3">1151</strain>
    </source>
</reference>
<evidence type="ECO:0000313" key="3">
    <source>
        <dbReference type="Proteomes" id="UP000777935"/>
    </source>
</evidence>
<protein>
    <submittedName>
        <fullName evidence="2">Uncharacterized protein</fullName>
    </submittedName>
</protein>
<name>A0ABX2IXS3_9RHOB</name>
<sequence length="157" mass="17968">MDDCTWRRHANPWSGITRFGTVLPLLVLAIWSRVWLGWWALIPIGLAAIWIWLNPRLFPEPERLDHWMSRAVLGERIFLEHRADIAAHHVTAGKLLSLLSIPGAILMIWGLVVLWWEAALFGTALAILPKAWFCDRMVWLHDGWVRQGQPIPGIGTT</sequence>
<feature type="transmembrane region" description="Helical" evidence="1">
    <location>
        <begin position="36"/>
        <end position="53"/>
    </location>
</feature>
<dbReference type="Pfam" id="PF20358">
    <property type="entry name" value="DUF6653"/>
    <property type="match status" value="1"/>
</dbReference>
<dbReference type="EMBL" id="JABUFE010000008">
    <property type="protein sequence ID" value="NSX55882.1"/>
    <property type="molecule type" value="Genomic_DNA"/>
</dbReference>
<gene>
    <name evidence="2" type="ORF">HRQ87_13830</name>
</gene>
<comment type="caution">
    <text evidence="2">The sequence shown here is derived from an EMBL/GenBank/DDBJ whole genome shotgun (WGS) entry which is preliminary data.</text>
</comment>